<dbReference type="SUPFAM" id="SSF46785">
    <property type="entry name" value="Winged helix' DNA-binding domain"/>
    <property type="match status" value="1"/>
</dbReference>
<dbReference type="Proteomes" id="UP001497525">
    <property type="component" value="Unassembled WGS sequence"/>
</dbReference>
<dbReference type="InterPro" id="IPR000994">
    <property type="entry name" value="Pept_M24"/>
</dbReference>
<feature type="binding site" evidence="11">
    <location>
        <position position="403"/>
    </location>
    <ligand>
        <name>a divalent metal cation</name>
        <dbReference type="ChEBI" id="CHEBI:60240"/>
        <label>2</label>
        <note>catalytic</note>
    </ligand>
</feature>
<proteinExistence type="inferred from homology"/>
<dbReference type="EC" id="3.4.11.18" evidence="11"/>
<feature type="binding site" evidence="11">
    <location>
        <position position="270"/>
    </location>
    <ligand>
        <name>substrate</name>
    </ligand>
</feature>
<feature type="binding site" evidence="11">
    <location>
        <position position="498"/>
    </location>
    <ligand>
        <name>a divalent metal cation</name>
        <dbReference type="ChEBI" id="CHEBI:60240"/>
        <label>2</label>
        <note>catalytic</note>
    </ligand>
</feature>
<evidence type="ECO:0000256" key="10">
    <source>
        <dbReference type="ARBA" id="ARBA00022801"/>
    </source>
</evidence>
<dbReference type="AlphaFoldDB" id="A0AAV2TTW3"/>
<keyword evidence="6 11" id="KW-0031">Aminopeptidase</keyword>
<dbReference type="InterPro" id="IPR036388">
    <property type="entry name" value="WH-like_DNA-bd_sf"/>
</dbReference>
<protein>
    <recommendedName>
        <fullName evidence="11">Methionine aminopeptidase 2</fullName>
        <shortName evidence="11">MAP 2</shortName>
        <shortName evidence="11">MetAP 2</shortName>
        <ecNumber evidence="11">3.4.11.18</ecNumber>
    </recommendedName>
    <alternativeName>
        <fullName evidence="11">Peptidase M</fullName>
    </alternativeName>
</protein>
<reference evidence="15" key="1">
    <citation type="submission" date="2024-06" db="EMBL/GenBank/DDBJ databases">
        <authorList>
            <person name="Liu X."/>
            <person name="Lenzi L."/>
            <person name="Haldenby T S."/>
            <person name="Uol C."/>
        </authorList>
    </citation>
    <scope>NUCLEOTIDE SEQUENCE</scope>
</reference>
<evidence type="ECO:0000256" key="9">
    <source>
        <dbReference type="ARBA" id="ARBA00022723"/>
    </source>
</evidence>
<evidence type="ECO:0000256" key="6">
    <source>
        <dbReference type="ARBA" id="ARBA00022438"/>
    </source>
</evidence>
<dbReference type="GO" id="GO:0005737">
    <property type="term" value="C:cytoplasm"/>
    <property type="evidence" value="ECO:0007669"/>
    <property type="project" value="UniProtKB-SubCell"/>
</dbReference>
<keyword evidence="8 11" id="KW-0645">Protease</keyword>
<dbReference type="Gene3D" id="3.90.230.10">
    <property type="entry name" value="Creatinase/methionine aminopeptidase superfamily"/>
    <property type="match status" value="1"/>
</dbReference>
<dbReference type="PRINTS" id="PR00599">
    <property type="entry name" value="MAPEPTIDASE"/>
</dbReference>
<evidence type="ECO:0000256" key="5">
    <source>
        <dbReference type="ARBA" id="ARBA00004496"/>
    </source>
</evidence>
<sequence length="517" mass="57473">MGDLDNSSLPDGEVTGLSLKVEKDLKIDPVPRASSPEHHDDPSQTEAAVKKKKKKKKSKHNGPAERDVTGEHGEPAAAAMVTQSLNGDEMPSCPKGDKVDLPENKETDPNAKEDTHSAAHHAKKKHKKKSGAAKHSEESPDRNDLQHPAKQTEPPTIPICQLFPDQNYPLGEILDYPPAADGRTASNRTTSEECKARDLANLETYREFREGAEVHRQTRQYIKKWLHPGVTMIELCEELERTSRALILERGLKAGLAFPTGCSLNHCAAHYTPNAGDTTVLNYDDVCKVDFGVHVNGRIIDCAFTVHFNPKFDNLVEAVREATNTGIKEAGIDVRLCDIGEAIQETMESYEVELDGNTYQVKAIRNLNGHSLGQYQIHAGKTVPIVAGGEQTRMEENEFYAIETFGSTGKGYVNDSGEVSHYMKNFNVGHVPLRLARSKQLLNVIERNFSTLAFCRRWLDRLGETKYLMALKNLCDVGIVDPYPPLCDHRGSYTAQWEHTVLLRPTCKEVVSRGPDY</sequence>
<comment type="subcellular location">
    <subcellularLocation>
        <location evidence="5 11">Cytoplasm</location>
    </subcellularLocation>
</comment>
<feature type="compositionally biased region" description="Basic residues" evidence="13">
    <location>
        <begin position="50"/>
        <end position="60"/>
    </location>
</feature>
<dbReference type="CDD" id="cd01088">
    <property type="entry name" value="MetAP2"/>
    <property type="match status" value="1"/>
</dbReference>
<dbReference type="GO" id="GO:0070006">
    <property type="term" value="F:metalloaminopeptidase activity"/>
    <property type="evidence" value="ECO:0007669"/>
    <property type="project" value="UniProtKB-UniRule"/>
</dbReference>
<dbReference type="NCBIfam" id="TIGR00501">
    <property type="entry name" value="met_pdase_II"/>
    <property type="match status" value="1"/>
</dbReference>
<evidence type="ECO:0000256" key="13">
    <source>
        <dbReference type="SAM" id="MobiDB-lite"/>
    </source>
</evidence>
<feature type="compositionally biased region" description="Basic and acidic residues" evidence="13">
    <location>
        <begin position="20"/>
        <end position="42"/>
    </location>
</feature>
<feature type="binding site" evidence="11">
    <location>
        <position position="301"/>
    </location>
    <ligand>
        <name>a divalent metal cation</name>
        <dbReference type="ChEBI" id="CHEBI:60240"/>
        <label>1</label>
    </ligand>
</feature>
<dbReference type="PROSITE" id="PS01202">
    <property type="entry name" value="MAP_2"/>
    <property type="match status" value="1"/>
</dbReference>
<keyword evidence="9 11" id="KW-0479">Metal-binding</keyword>
<comment type="function">
    <text evidence="11 12">Cotranslationally removes the N-terminal methionine from nascent proteins. The N-terminal methionine is often cleaved when the second residue in the primary sequence is small and uncharged (Met-Ala-, Cys, Gly, Pro, Ser, Thr, or Val).</text>
</comment>
<dbReference type="InterPro" id="IPR001714">
    <property type="entry name" value="Pept_M24_MAP"/>
</dbReference>
<evidence type="ECO:0000256" key="12">
    <source>
        <dbReference type="RuleBase" id="RU003653"/>
    </source>
</evidence>
<keyword evidence="7 11" id="KW-0963">Cytoplasm</keyword>
<feature type="domain" description="Peptidase M24" evidence="14">
    <location>
        <begin position="207"/>
        <end position="413"/>
    </location>
</feature>
<dbReference type="FunFam" id="1.10.10.10:FF:000106">
    <property type="entry name" value="Methionine aminopeptidase 2"/>
    <property type="match status" value="1"/>
</dbReference>
<comment type="catalytic activity">
    <reaction evidence="1 11 12">
        <text>Release of N-terminal amino acids, preferentially methionine, from peptides and arylamides.</text>
        <dbReference type="EC" id="3.4.11.18"/>
    </reaction>
</comment>
<evidence type="ECO:0000256" key="3">
    <source>
        <dbReference type="ARBA" id="ARBA00001947"/>
    </source>
</evidence>
<dbReference type="InterPro" id="IPR018349">
    <property type="entry name" value="Pept_M24A_MAP2_BS"/>
</dbReference>
<comment type="cofactor">
    <cofactor evidence="4">
        <name>Fe(2+)</name>
        <dbReference type="ChEBI" id="CHEBI:29033"/>
    </cofactor>
</comment>
<dbReference type="EMBL" id="CAXLJL010000489">
    <property type="protein sequence ID" value="CAL5138343.1"/>
    <property type="molecule type" value="Genomic_DNA"/>
</dbReference>
<comment type="cofactor">
    <cofactor evidence="11">
        <name>Co(2+)</name>
        <dbReference type="ChEBI" id="CHEBI:48828"/>
    </cofactor>
    <cofactor evidence="11">
        <name>Zn(2+)</name>
        <dbReference type="ChEBI" id="CHEBI:29105"/>
    </cofactor>
    <cofactor evidence="11">
        <name>Mn(2+)</name>
        <dbReference type="ChEBI" id="CHEBI:29035"/>
    </cofactor>
    <cofactor evidence="11">
        <name>Fe(2+)</name>
        <dbReference type="ChEBI" id="CHEBI:29033"/>
    </cofactor>
    <text evidence="11">Binds 2 divalent metal cations per subunit. Has a high-affinity and a low affinity metal-binding site. The true nature of the physiological cofactor is under debate. The enzyme is active with cobalt, zinc, manganese or divalent iron ions. Most likely, methionine aminopeptidases function as mononuclear Fe(2+)-metalloproteases under physiological conditions, and the catalytically relevant metal-binding site has been assigned to the histidine-containing high-affinity site.</text>
</comment>
<evidence type="ECO:0000313" key="15">
    <source>
        <dbReference type="EMBL" id="CAL5138343.1"/>
    </source>
</evidence>
<evidence type="ECO:0000259" key="14">
    <source>
        <dbReference type="Pfam" id="PF00557"/>
    </source>
</evidence>
<feature type="compositionally biased region" description="Basic and acidic residues" evidence="13">
    <location>
        <begin position="134"/>
        <end position="147"/>
    </location>
</feature>
<evidence type="ECO:0000256" key="8">
    <source>
        <dbReference type="ARBA" id="ARBA00022670"/>
    </source>
</evidence>
<evidence type="ECO:0000313" key="16">
    <source>
        <dbReference type="Proteomes" id="UP001497525"/>
    </source>
</evidence>
<comment type="similarity">
    <text evidence="11">Belongs to the peptidase M24A family. Methionine aminopeptidase eukaryotic type 2 subfamily.</text>
</comment>
<dbReference type="GO" id="GO:0004239">
    <property type="term" value="F:initiator methionyl aminopeptidase activity"/>
    <property type="evidence" value="ECO:0007669"/>
    <property type="project" value="UniProtKB-UniRule"/>
</dbReference>
<dbReference type="Pfam" id="PF00557">
    <property type="entry name" value="Peptidase_M24"/>
    <property type="match status" value="1"/>
</dbReference>
<evidence type="ECO:0000256" key="11">
    <source>
        <dbReference type="HAMAP-Rule" id="MF_03175"/>
    </source>
</evidence>
<dbReference type="SUPFAM" id="SSF55920">
    <property type="entry name" value="Creatinase/aminopeptidase"/>
    <property type="match status" value="1"/>
</dbReference>
<evidence type="ECO:0000256" key="1">
    <source>
        <dbReference type="ARBA" id="ARBA00000294"/>
    </source>
</evidence>
<dbReference type="GO" id="GO:0006508">
    <property type="term" value="P:proteolysis"/>
    <property type="evidence" value="ECO:0007669"/>
    <property type="project" value="UniProtKB-KW"/>
</dbReference>
<dbReference type="Gene3D" id="1.10.10.10">
    <property type="entry name" value="Winged helix-like DNA-binding domain superfamily/Winged helix DNA-binding domain"/>
    <property type="match status" value="1"/>
</dbReference>
<feature type="compositionally biased region" description="Basic and acidic residues" evidence="13">
    <location>
        <begin position="95"/>
        <end position="117"/>
    </location>
</feature>
<gene>
    <name evidence="15" type="ORF">CDAUBV1_LOCUS12937</name>
</gene>
<comment type="caution">
    <text evidence="15">The sequence shown here is derived from an EMBL/GenBank/DDBJ whole genome shotgun (WGS) entry which is preliminary data.</text>
</comment>
<dbReference type="InterPro" id="IPR036005">
    <property type="entry name" value="Creatinase/aminopeptidase-like"/>
</dbReference>
<dbReference type="PANTHER" id="PTHR45777:SF2">
    <property type="entry name" value="METHIONINE AMINOPEPTIDASE 2"/>
    <property type="match status" value="1"/>
</dbReference>
<comment type="cofactor">
    <cofactor evidence="3">
        <name>Zn(2+)</name>
        <dbReference type="ChEBI" id="CHEBI:29105"/>
    </cofactor>
</comment>
<dbReference type="PANTHER" id="PTHR45777">
    <property type="entry name" value="METHIONINE AMINOPEPTIDASE 2"/>
    <property type="match status" value="1"/>
</dbReference>
<dbReference type="InterPro" id="IPR050247">
    <property type="entry name" value="Met_Aminopeptidase_Type2"/>
</dbReference>
<evidence type="ECO:0000256" key="7">
    <source>
        <dbReference type="ARBA" id="ARBA00022490"/>
    </source>
</evidence>
<keyword evidence="10 11" id="KW-0378">Hydrolase</keyword>
<feature type="binding site" evidence="11">
    <location>
        <position position="301"/>
    </location>
    <ligand>
        <name>a divalent metal cation</name>
        <dbReference type="ChEBI" id="CHEBI:60240"/>
        <label>2</label>
        <note>catalytic</note>
    </ligand>
</feature>
<comment type="cofactor">
    <cofactor evidence="2">
        <name>Mn(2+)</name>
        <dbReference type="ChEBI" id="CHEBI:29035"/>
    </cofactor>
</comment>
<evidence type="ECO:0000256" key="4">
    <source>
        <dbReference type="ARBA" id="ARBA00001954"/>
    </source>
</evidence>
<feature type="binding site" evidence="11">
    <location>
        <position position="498"/>
    </location>
    <ligand>
        <name>a divalent metal cation</name>
        <dbReference type="ChEBI" id="CHEBI:60240"/>
        <label>1</label>
    </ligand>
</feature>
<evidence type="ECO:0000256" key="2">
    <source>
        <dbReference type="ARBA" id="ARBA00001936"/>
    </source>
</evidence>
<dbReference type="GO" id="GO:0046872">
    <property type="term" value="F:metal ion binding"/>
    <property type="evidence" value="ECO:0007669"/>
    <property type="project" value="UniProtKB-UniRule"/>
</dbReference>
<dbReference type="InterPro" id="IPR002468">
    <property type="entry name" value="Pept_M24A_MAP2"/>
</dbReference>
<feature type="compositionally biased region" description="Basic residues" evidence="13">
    <location>
        <begin position="118"/>
        <end position="132"/>
    </location>
</feature>
<feature type="region of interest" description="Disordered" evidence="13">
    <location>
        <begin position="1"/>
        <end position="156"/>
    </location>
</feature>
<dbReference type="InterPro" id="IPR036390">
    <property type="entry name" value="WH_DNA-bd_sf"/>
</dbReference>
<feature type="binding site" evidence="11">
    <location>
        <position position="290"/>
    </location>
    <ligand>
        <name>a divalent metal cation</name>
        <dbReference type="ChEBI" id="CHEBI:60240"/>
        <label>1</label>
    </ligand>
</feature>
<feature type="compositionally biased region" description="Basic and acidic residues" evidence="13">
    <location>
        <begin position="62"/>
        <end position="74"/>
    </location>
</feature>
<feature type="binding site" evidence="11">
    <location>
        <position position="370"/>
    </location>
    <ligand>
        <name>a divalent metal cation</name>
        <dbReference type="ChEBI" id="CHEBI:60240"/>
        <label>2</label>
        <note>catalytic</note>
    </ligand>
</feature>
<accession>A0AAV2TTW3</accession>
<name>A0AAV2TTW3_CALDB</name>
<feature type="binding site" evidence="11">
    <location>
        <position position="378"/>
    </location>
    <ligand>
        <name>substrate</name>
    </ligand>
</feature>
<organism evidence="15 16">
    <name type="scientific">Calicophoron daubneyi</name>
    <name type="common">Rumen fluke</name>
    <name type="synonym">Paramphistomum daubneyi</name>
    <dbReference type="NCBI Taxonomy" id="300641"/>
    <lineage>
        <taxon>Eukaryota</taxon>
        <taxon>Metazoa</taxon>
        <taxon>Spiralia</taxon>
        <taxon>Lophotrochozoa</taxon>
        <taxon>Platyhelminthes</taxon>
        <taxon>Trematoda</taxon>
        <taxon>Digenea</taxon>
        <taxon>Plagiorchiida</taxon>
        <taxon>Pronocephalata</taxon>
        <taxon>Paramphistomoidea</taxon>
        <taxon>Paramphistomidae</taxon>
        <taxon>Calicophoron</taxon>
    </lineage>
</organism>
<dbReference type="HAMAP" id="MF_03175">
    <property type="entry name" value="MetAP_2_euk"/>
    <property type="match status" value="1"/>
</dbReference>